<accession>A0A0E9PL73</accession>
<organism evidence="1">
    <name type="scientific">Anguilla anguilla</name>
    <name type="common">European freshwater eel</name>
    <name type="synonym">Muraena anguilla</name>
    <dbReference type="NCBI Taxonomy" id="7936"/>
    <lineage>
        <taxon>Eukaryota</taxon>
        <taxon>Metazoa</taxon>
        <taxon>Chordata</taxon>
        <taxon>Craniata</taxon>
        <taxon>Vertebrata</taxon>
        <taxon>Euteleostomi</taxon>
        <taxon>Actinopterygii</taxon>
        <taxon>Neopterygii</taxon>
        <taxon>Teleostei</taxon>
        <taxon>Anguilliformes</taxon>
        <taxon>Anguillidae</taxon>
        <taxon>Anguilla</taxon>
    </lineage>
</organism>
<dbReference type="AlphaFoldDB" id="A0A0E9PL73"/>
<evidence type="ECO:0000313" key="1">
    <source>
        <dbReference type="EMBL" id="JAH04820.1"/>
    </source>
</evidence>
<reference evidence="1" key="2">
    <citation type="journal article" date="2015" name="Fish Shellfish Immunol.">
        <title>Early steps in the European eel (Anguilla anguilla)-Vibrio vulnificus interaction in the gills: Role of the RtxA13 toxin.</title>
        <authorList>
            <person name="Callol A."/>
            <person name="Pajuelo D."/>
            <person name="Ebbesson L."/>
            <person name="Teles M."/>
            <person name="MacKenzie S."/>
            <person name="Amaro C."/>
        </authorList>
    </citation>
    <scope>NUCLEOTIDE SEQUENCE</scope>
</reference>
<proteinExistence type="predicted"/>
<protein>
    <submittedName>
        <fullName evidence="1">Uncharacterized protein</fullName>
    </submittedName>
</protein>
<reference evidence="1" key="1">
    <citation type="submission" date="2014-11" db="EMBL/GenBank/DDBJ databases">
        <authorList>
            <person name="Amaro Gonzalez C."/>
        </authorList>
    </citation>
    <scope>NUCLEOTIDE SEQUENCE</scope>
</reference>
<name>A0A0E9PL73_ANGAN</name>
<dbReference type="EMBL" id="GBXM01103757">
    <property type="protein sequence ID" value="JAH04820.1"/>
    <property type="molecule type" value="Transcribed_RNA"/>
</dbReference>
<sequence length="44" mass="5352">MQVTIIKRSWLQFWLRFENHCTGTLIKVLIIELSCQMRKRQECA</sequence>